<sequence length="308" mass="33664">MDSAAGLAPGSLPWTNTATVNSSWWLDSSMHTEQLAMPDQNSDTSWDDSSGEAVGGRALESPGSSTSADVSDVIQTLHRLQQALVQLRRRPRCDGGESNTASPEHHQTSLNPVDAVLRPGQELVDTVRRVLGECAKDRRSDTHRQLTWDRRTLLPLVLTPLSLLLSIYGDMLREVTKTEEPHSAQRRANSSSTPPPPDGDGRTFTMPPSPASASAASSMAPPSSLIPETLDLSLGDMRLDRPLQLIIVTTVIKHHLSRLEHALHDHGEFSLHERGSSFDEFLLSALAGLRTYTRLLLSETCKIVEMPC</sequence>
<organism evidence="2 3">
    <name type="scientific">Neonectria ditissima</name>
    <dbReference type="NCBI Taxonomy" id="78410"/>
    <lineage>
        <taxon>Eukaryota</taxon>
        <taxon>Fungi</taxon>
        <taxon>Dikarya</taxon>
        <taxon>Ascomycota</taxon>
        <taxon>Pezizomycotina</taxon>
        <taxon>Sordariomycetes</taxon>
        <taxon>Hypocreomycetidae</taxon>
        <taxon>Hypocreales</taxon>
        <taxon>Nectriaceae</taxon>
        <taxon>Neonectria</taxon>
    </lineage>
</organism>
<dbReference type="EMBL" id="LKCW01000010">
    <property type="protein sequence ID" value="KPM45158.1"/>
    <property type="molecule type" value="Genomic_DNA"/>
</dbReference>
<evidence type="ECO:0000256" key="1">
    <source>
        <dbReference type="SAM" id="MobiDB-lite"/>
    </source>
</evidence>
<dbReference type="AlphaFoldDB" id="A0A0P7BZL4"/>
<accession>A0A0P7BZL4</accession>
<dbReference type="STRING" id="78410.A0A0P7BZL4"/>
<feature type="compositionally biased region" description="Low complexity" evidence="1">
    <location>
        <begin position="211"/>
        <end position="222"/>
    </location>
</feature>
<reference evidence="2 3" key="1">
    <citation type="submission" date="2015-09" db="EMBL/GenBank/DDBJ databases">
        <title>Draft genome of a European isolate of the apple canker pathogen Neonectria ditissima.</title>
        <authorList>
            <person name="Gomez-Cortecero A."/>
            <person name="Harrison R.J."/>
            <person name="Armitage A.D."/>
        </authorList>
    </citation>
    <scope>NUCLEOTIDE SEQUENCE [LARGE SCALE GENOMIC DNA]</scope>
    <source>
        <strain evidence="2 3">R09/05</strain>
    </source>
</reference>
<keyword evidence="3" id="KW-1185">Reference proteome</keyword>
<feature type="region of interest" description="Disordered" evidence="1">
    <location>
        <begin position="38"/>
        <end position="70"/>
    </location>
</feature>
<proteinExistence type="predicted"/>
<feature type="region of interest" description="Disordered" evidence="1">
    <location>
        <begin position="90"/>
        <end position="114"/>
    </location>
</feature>
<feature type="region of interest" description="Disordered" evidence="1">
    <location>
        <begin position="177"/>
        <end position="222"/>
    </location>
</feature>
<evidence type="ECO:0000313" key="3">
    <source>
        <dbReference type="Proteomes" id="UP000050424"/>
    </source>
</evidence>
<protein>
    <recommendedName>
        <fullName evidence="4">Aflatoxin regulatory protein domain-containing protein</fullName>
    </recommendedName>
</protein>
<evidence type="ECO:0000313" key="2">
    <source>
        <dbReference type="EMBL" id="KPM45158.1"/>
    </source>
</evidence>
<gene>
    <name evidence="2" type="ORF">AK830_g1408</name>
</gene>
<dbReference type="OrthoDB" id="5082760at2759"/>
<dbReference type="Proteomes" id="UP000050424">
    <property type="component" value="Unassembled WGS sequence"/>
</dbReference>
<name>A0A0P7BZL4_9HYPO</name>
<comment type="caution">
    <text evidence="2">The sequence shown here is derived from an EMBL/GenBank/DDBJ whole genome shotgun (WGS) entry which is preliminary data.</text>
</comment>
<evidence type="ECO:0008006" key="4">
    <source>
        <dbReference type="Google" id="ProtNLM"/>
    </source>
</evidence>